<name>A0A9Q3PII6_9BASI</name>
<keyword evidence="3" id="KW-1185">Reference proteome</keyword>
<dbReference type="Proteomes" id="UP000765509">
    <property type="component" value="Unassembled WGS sequence"/>
</dbReference>
<comment type="caution">
    <text evidence="2">The sequence shown here is derived from an EMBL/GenBank/DDBJ whole genome shotgun (WGS) entry which is preliminary data.</text>
</comment>
<protein>
    <submittedName>
        <fullName evidence="2">Uncharacterized protein</fullName>
    </submittedName>
</protein>
<evidence type="ECO:0000256" key="1">
    <source>
        <dbReference type="SAM" id="MobiDB-lite"/>
    </source>
</evidence>
<feature type="region of interest" description="Disordered" evidence="1">
    <location>
        <begin position="19"/>
        <end position="57"/>
    </location>
</feature>
<reference evidence="2" key="1">
    <citation type="submission" date="2021-03" db="EMBL/GenBank/DDBJ databases">
        <title>Draft genome sequence of rust myrtle Austropuccinia psidii MF-1, a brazilian biotype.</title>
        <authorList>
            <person name="Quecine M.C."/>
            <person name="Pachon D.M.R."/>
            <person name="Bonatelli M.L."/>
            <person name="Correr F.H."/>
            <person name="Franceschini L.M."/>
            <person name="Leite T.F."/>
            <person name="Margarido G.R.A."/>
            <person name="Almeida C.A."/>
            <person name="Ferrarezi J.A."/>
            <person name="Labate C.A."/>
        </authorList>
    </citation>
    <scope>NUCLEOTIDE SEQUENCE</scope>
    <source>
        <strain evidence="2">MF-1</strain>
    </source>
</reference>
<dbReference type="EMBL" id="AVOT02073803">
    <property type="protein sequence ID" value="MBW0563148.1"/>
    <property type="molecule type" value="Genomic_DNA"/>
</dbReference>
<sequence>MVGSFSNLEERQYSCLPPQAPISMEVHPPSLQYFTPGTSQDINNPKSASRASSSNHH</sequence>
<evidence type="ECO:0000313" key="2">
    <source>
        <dbReference type="EMBL" id="MBW0563148.1"/>
    </source>
</evidence>
<organism evidence="2 3">
    <name type="scientific">Austropuccinia psidii MF-1</name>
    <dbReference type="NCBI Taxonomy" id="1389203"/>
    <lineage>
        <taxon>Eukaryota</taxon>
        <taxon>Fungi</taxon>
        <taxon>Dikarya</taxon>
        <taxon>Basidiomycota</taxon>
        <taxon>Pucciniomycotina</taxon>
        <taxon>Pucciniomycetes</taxon>
        <taxon>Pucciniales</taxon>
        <taxon>Sphaerophragmiaceae</taxon>
        <taxon>Austropuccinia</taxon>
    </lineage>
</organism>
<gene>
    <name evidence="2" type="ORF">O181_102863</name>
</gene>
<dbReference type="AlphaFoldDB" id="A0A9Q3PII6"/>
<accession>A0A9Q3PII6</accession>
<feature type="compositionally biased region" description="Polar residues" evidence="1">
    <location>
        <begin position="32"/>
        <end position="57"/>
    </location>
</feature>
<evidence type="ECO:0000313" key="3">
    <source>
        <dbReference type="Proteomes" id="UP000765509"/>
    </source>
</evidence>
<proteinExistence type="predicted"/>